<protein>
    <submittedName>
        <fullName evidence="1">Uncharacterized protein</fullName>
    </submittedName>
</protein>
<accession>A0A8S5P621</accession>
<reference evidence="1" key="1">
    <citation type="journal article" date="2021" name="Proc. Natl. Acad. Sci. U.S.A.">
        <title>A Catalog of Tens of Thousands of Viruses from Human Metagenomes Reveals Hidden Associations with Chronic Diseases.</title>
        <authorList>
            <person name="Tisza M.J."/>
            <person name="Buck C.B."/>
        </authorList>
    </citation>
    <scope>NUCLEOTIDE SEQUENCE</scope>
    <source>
        <strain evidence="1">Ct1Eo1</strain>
    </source>
</reference>
<evidence type="ECO:0000313" key="1">
    <source>
        <dbReference type="EMBL" id="DAE02085.1"/>
    </source>
</evidence>
<organism evidence="1">
    <name type="scientific">Siphoviridae sp. ct1Eo1</name>
    <dbReference type="NCBI Taxonomy" id="2825307"/>
    <lineage>
        <taxon>Viruses</taxon>
        <taxon>Duplodnaviria</taxon>
        <taxon>Heunggongvirae</taxon>
        <taxon>Uroviricota</taxon>
        <taxon>Caudoviricetes</taxon>
    </lineage>
</organism>
<dbReference type="EMBL" id="BK015340">
    <property type="protein sequence ID" value="DAE02085.1"/>
    <property type="molecule type" value="Genomic_DNA"/>
</dbReference>
<sequence length="35" mass="3974">MSPSSVFCNRIDRILSLSRLLPISFNSNPFMDAML</sequence>
<name>A0A8S5P621_9CAUD</name>
<proteinExistence type="predicted"/>